<evidence type="ECO:0000256" key="1">
    <source>
        <dbReference type="ARBA" id="ARBA00022729"/>
    </source>
</evidence>
<evidence type="ECO:0000313" key="3">
    <source>
        <dbReference type="EMBL" id="MCW1912601.1"/>
    </source>
</evidence>
<dbReference type="InterPro" id="IPR011050">
    <property type="entry name" value="Pectin_lyase_fold/virulence"/>
</dbReference>
<reference evidence="3" key="1">
    <citation type="submission" date="2022-10" db="EMBL/GenBank/DDBJ databases">
        <title>Luteolibacter sp. GHJ8, whole genome shotgun sequencing project.</title>
        <authorList>
            <person name="Zhao G."/>
            <person name="Shen L."/>
        </authorList>
    </citation>
    <scope>NUCLEOTIDE SEQUENCE</scope>
    <source>
        <strain evidence="3">GHJ8</strain>
    </source>
</reference>
<dbReference type="RefSeq" id="WP_264511165.1">
    <property type="nucleotide sequence ID" value="NZ_JAPDDR010000002.1"/>
</dbReference>
<proteinExistence type="predicted"/>
<feature type="chain" id="PRO_5045485145" evidence="2">
    <location>
        <begin position="19"/>
        <end position="807"/>
    </location>
</feature>
<dbReference type="InterPro" id="IPR013425">
    <property type="entry name" value="Autotrns_rpt"/>
</dbReference>
<keyword evidence="4" id="KW-1185">Reference proteome</keyword>
<keyword evidence="1 2" id="KW-0732">Signal</keyword>
<name>A0ABT3FZB1_9BACT</name>
<evidence type="ECO:0000256" key="2">
    <source>
        <dbReference type="SAM" id="SignalP"/>
    </source>
</evidence>
<dbReference type="Proteomes" id="UP001165653">
    <property type="component" value="Unassembled WGS sequence"/>
</dbReference>
<accession>A0ABT3FZB1</accession>
<comment type="caution">
    <text evidence="3">The sequence shown here is derived from an EMBL/GenBank/DDBJ whole genome shotgun (WGS) entry which is preliminary data.</text>
</comment>
<dbReference type="EMBL" id="JAPDDR010000002">
    <property type="protein sequence ID" value="MCW1912601.1"/>
    <property type="molecule type" value="Genomic_DNA"/>
</dbReference>
<organism evidence="3 4">
    <name type="scientific">Luteolibacter rhizosphaerae</name>
    <dbReference type="NCBI Taxonomy" id="2989719"/>
    <lineage>
        <taxon>Bacteria</taxon>
        <taxon>Pseudomonadati</taxon>
        <taxon>Verrucomicrobiota</taxon>
        <taxon>Verrucomicrobiia</taxon>
        <taxon>Verrucomicrobiales</taxon>
        <taxon>Verrucomicrobiaceae</taxon>
        <taxon>Luteolibacter</taxon>
    </lineage>
</organism>
<gene>
    <name evidence="3" type="ORF">OJ996_03380</name>
</gene>
<sequence>MKTIRTILLLSLPAASFAGTHVWSGAGSNTLWSNPANWSSGGVPVAGEAAPVKLVFPANATVKNSSPNVSNLKVDAIEVDLTSGHYVFSTAGIPVTLTGVAGDNFKLTGPSGTVTWQPALSLQATCRINLLGSCTLDLQGVVAGNGGITKQGGGSLRFNAGGAANSFTGPLRGESGSIYLSKIAGTPCFGGKLQLIGGSCTIGTSHQIPDSAEIELENGILSASPASSGTVVSETIGNVSIAGNCTIRAYTDCTIVLGGTVTTSETINSGASIFTTGNGVISLGAGDRTFSIPLANSQISIAAPIANGITATGIVKTGAGSLQLKAANTFTGTVDIKGGRLDIFNAASLGTGAGVTRVREGATLRIDDPIVVPASEKIFLDGALESYDSAEVAGEMVLGGSPAMVSSSSKVLKLSGVISGTTGPSILNGGTVEFAGSQPNTYTGVTMVRPGGVLQLAKSNGNALVSPVQLELGTLKLAAANQIADSVPIWFANGGIFDLNGFNETVLSTFGLTQGLIKLGSGTLTLTTDSSAQMGTASEEFRVTGTASSAIRKKGNGFLTIYRNPEIENGDELTALHVESGKVALYEHWQGPIFVTGGSLEGAAETGPITSQGGNLKLTNMQSKGVTNIGSSGSYTCNLTSEVPGTGFGTMKITGEINLTGMTLNLSLGYLPMNGSTYTLLENDGTDPVIGSFNGLPEGAMVVVNGQVFKITYKGGSGKNDVMLRFAGVGTPGPEITSVVHQPDGKVKIEVKWLPGKTVNLERAIGNGFENWSVEGSFTLDAAGKATIIKNYFYSQSEFFRLRTSPQ</sequence>
<dbReference type="NCBIfam" id="TIGR02601">
    <property type="entry name" value="autotrns_rpt"/>
    <property type="match status" value="1"/>
</dbReference>
<protein>
    <submittedName>
        <fullName evidence="3">Autotransporter-associated beta strand repeat-containing protein</fullName>
    </submittedName>
</protein>
<dbReference type="SUPFAM" id="SSF51126">
    <property type="entry name" value="Pectin lyase-like"/>
    <property type="match status" value="1"/>
</dbReference>
<evidence type="ECO:0000313" key="4">
    <source>
        <dbReference type="Proteomes" id="UP001165653"/>
    </source>
</evidence>
<dbReference type="Pfam" id="PF12951">
    <property type="entry name" value="PATR"/>
    <property type="match status" value="3"/>
</dbReference>
<feature type="signal peptide" evidence="2">
    <location>
        <begin position="1"/>
        <end position="18"/>
    </location>
</feature>